<dbReference type="PANTHER" id="PTHR48104">
    <property type="entry name" value="METACASPASE-4"/>
    <property type="match status" value="1"/>
</dbReference>
<sequence length="146" mass="16303">WALIIGNDNYPSSPLSGCVNDANLVNSYIQDYLGVPDDHIRLLKNATRQSMINGFYDLRDDKRIRPGDNILIHFSGHGTSYDTSDYFTTFTSRVGSIEGICPVDRGPFVPDISDRELNSILYELQAEKGHNITLFLDCCRSGGALR</sequence>
<name>A0A067SC81_GALM3</name>
<dbReference type="InterPro" id="IPR029030">
    <property type="entry name" value="Caspase-like_dom_sf"/>
</dbReference>
<dbReference type="PANTHER" id="PTHR48104:SF30">
    <property type="entry name" value="METACASPASE-1"/>
    <property type="match status" value="1"/>
</dbReference>
<dbReference type="GO" id="GO:0004197">
    <property type="term" value="F:cysteine-type endopeptidase activity"/>
    <property type="evidence" value="ECO:0007669"/>
    <property type="project" value="InterPro"/>
</dbReference>
<keyword evidence="2" id="KW-0053">Apoptosis</keyword>
<organism evidence="5 6">
    <name type="scientific">Galerina marginata (strain CBS 339.88)</name>
    <dbReference type="NCBI Taxonomy" id="685588"/>
    <lineage>
        <taxon>Eukaryota</taxon>
        <taxon>Fungi</taxon>
        <taxon>Dikarya</taxon>
        <taxon>Basidiomycota</taxon>
        <taxon>Agaricomycotina</taxon>
        <taxon>Agaricomycetes</taxon>
        <taxon>Agaricomycetidae</taxon>
        <taxon>Agaricales</taxon>
        <taxon>Agaricineae</taxon>
        <taxon>Strophariaceae</taxon>
        <taxon>Galerina</taxon>
    </lineage>
</organism>
<dbReference type="InterPro" id="IPR011600">
    <property type="entry name" value="Pept_C14_caspase"/>
</dbReference>
<evidence type="ECO:0000256" key="2">
    <source>
        <dbReference type="ARBA" id="ARBA00022703"/>
    </source>
</evidence>
<feature type="non-terminal residue" evidence="5">
    <location>
        <position position="1"/>
    </location>
</feature>
<dbReference type="AlphaFoldDB" id="A0A067SC81"/>
<evidence type="ECO:0000256" key="1">
    <source>
        <dbReference type="ARBA" id="ARBA00009005"/>
    </source>
</evidence>
<proteinExistence type="inferred from homology"/>
<reference evidence="6" key="1">
    <citation type="journal article" date="2014" name="Proc. Natl. Acad. Sci. U.S.A.">
        <title>Extensive sampling of basidiomycete genomes demonstrates inadequacy of the white-rot/brown-rot paradigm for wood decay fungi.</title>
        <authorList>
            <person name="Riley R."/>
            <person name="Salamov A.A."/>
            <person name="Brown D.W."/>
            <person name="Nagy L.G."/>
            <person name="Floudas D."/>
            <person name="Held B.W."/>
            <person name="Levasseur A."/>
            <person name="Lombard V."/>
            <person name="Morin E."/>
            <person name="Otillar R."/>
            <person name="Lindquist E.A."/>
            <person name="Sun H."/>
            <person name="LaButti K.M."/>
            <person name="Schmutz J."/>
            <person name="Jabbour D."/>
            <person name="Luo H."/>
            <person name="Baker S.E."/>
            <person name="Pisabarro A.G."/>
            <person name="Walton J.D."/>
            <person name="Blanchette R.A."/>
            <person name="Henrissat B."/>
            <person name="Martin F."/>
            <person name="Cullen D."/>
            <person name="Hibbett D.S."/>
            <person name="Grigoriev I.V."/>
        </authorList>
    </citation>
    <scope>NUCLEOTIDE SEQUENCE [LARGE SCALE GENOMIC DNA]</scope>
    <source>
        <strain evidence="6">CBS 339.88</strain>
    </source>
</reference>
<evidence type="ECO:0000256" key="3">
    <source>
        <dbReference type="ARBA" id="ARBA00022807"/>
    </source>
</evidence>
<protein>
    <recommendedName>
        <fullName evidence="4">Peptidase C14 caspase domain-containing protein</fullName>
    </recommendedName>
</protein>
<accession>A0A067SC81</accession>
<keyword evidence="3" id="KW-0788">Thiol protease</keyword>
<keyword evidence="6" id="KW-1185">Reference proteome</keyword>
<dbReference type="Pfam" id="PF00656">
    <property type="entry name" value="Peptidase_C14"/>
    <property type="match status" value="1"/>
</dbReference>
<comment type="similarity">
    <text evidence="1">Belongs to the peptidase C14B family.</text>
</comment>
<dbReference type="Proteomes" id="UP000027222">
    <property type="component" value="Unassembled WGS sequence"/>
</dbReference>
<gene>
    <name evidence="5" type="ORF">GALMADRAFT_42619</name>
</gene>
<dbReference type="HOGENOM" id="CLU_094659_1_0_1"/>
<dbReference type="SUPFAM" id="SSF52129">
    <property type="entry name" value="Caspase-like"/>
    <property type="match status" value="1"/>
</dbReference>
<dbReference type="OrthoDB" id="10255174at2759"/>
<dbReference type="Gene3D" id="3.40.50.1460">
    <property type="match status" value="1"/>
</dbReference>
<evidence type="ECO:0000259" key="4">
    <source>
        <dbReference type="Pfam" id="PF00656"/>
    </source>
</evidence>
<dbReference type="InterPro" id="IPR050452">
    <property type="entry name" value="Metacaspase"/>
</dbReference>
<feature type="non-terminal residue" evidence="5">
    <location>
        <position position="146"/>
    </location>
</feature>
<dbReference type="GO" id="GO:0006915">
    <property type="term" value="P:apoptotic process"/>
    <property type="evidence" value="ECO:0007669"/>
    <property type="project" value="UniProtKB-KW"/>
</dbReference>
<dbReference type="EMBL" id="KL142452">
    <property type="protein sequence ID" value="KDR65374.1"/>
    <property type="molecule type" value="Genomic_DNA"/>
</dbReference>
<dbReference type="GO" id="GO:0006508">
    <property type="term" value="P:proteolysis"/>
    <property type="evidence" value="ECO:0007669"/>
    <property type="project" value="InterPro"/>
</dbReference>
<evidence type="ECO:0000313" key="5">
    <source>
        <dbReference type="EMBL" id="KDR65374.1"/>
    </source>
</evidence>
<keyword evidence="3" id="KW-0378">Hydrolase</keyword>
<dbReference type="GO" id="GO:0005737">
    <property type="term" value="C:cytoplasm"/>
    <property type="evidence" value="ECO:0007669"/>
    <property type="project" value="TreeGrafter"/>
</dbReference>
<keyword evidence="3" id="KW-0645">Protease</keyword>
<feature type="domain" description="Peptidase C14 caspase" evidence="4">
    <location>
        <begin position="1"/>
        <end position="142"/>
    </location>
</feature>
<evidence type="ECO:0000313" key="6">
    <source>
        <dbReference type="Proteomes" id="UP000027222"/>
    </source>
</evidence>